<dbReference type="CDD" id="cd07302">
    <property type="entry name" value="CHD"/>
    <property type="match status" value="1"/>
</dbReference>
<evidence type="ECO:0000259" key="3">
    <source>
        <dbReference type="PROSITE" id="PS50125"/>
    </source>
</evidence>
<feature type="modified residue" description="4-aspartylphosphate" evidence="1">
    <location>
        <position position="59"/>
    </location>
</feature>
<dbReference type="SMART" id="SM00044">
    <property type="entry name" value="CYCc"/>
    <property type="match status" value="1"/>
</dbReference>
<dbReference type="Pfam" id="PF00072">
    <property type="entry name" value="Response_reg"/>
    <property type="match status" value="1"/>
</dbReference>
<proteinExistence type="predicted"/>
<dbReference type="PANTHER" id="PTHR43081">
    <property type="entry name" value="ADENYLATE CYCLASE, TERMINAL-DIFFERENTIATION SPECIFIC-RELATED"/>
    <property type="match status" value="1"/>
</dbReference>
<gene>
    <name evidence="4" type="ORF">WKW82_14725</name>
</gene>
<dbReference type="Proteomes" id="UP001385892">
    <property type="component" value="Unassembled WGS sequence"/>
</dbReference>
<dbReference type="Gene3D" id="3.40.50.2300">
    <property type="match status" value="1"/>
</dbReference>
<dbReference type="PROSITE" id="PS50110">
    <property type="entry name" value="RESPONSE_REGULATORY"/>
    <property type="match status" value="1"/>
</dbReference>
<keyword evidence="1" id="KW-0597">Phosphoprotein</keyword>
<dbReference type="Gene3D" id="3.30.70.1230">
    <property type="entry name" value="Nucleotide cyclase"/>
    <property type="match status" value="1"/>
</dbReference>
<evidence type="ECO:0000313" key="4">
    <source>
        <dbReference type="EMBL" id="MEJ8847912.1"/>
    </source>
</evidence>
<keyword evidence="5" id="KW-1185">Reference proteome</keyword>
<dbReference type="InterPro" id="IPR001054">
    <property type="entry name" value="A/G_cyclase"/>
</dbReference>
<reference evidence="4 5" key="1">
    <citation type="submission" date="2024-03" db="EMBL/GenBank/DDBJ databases">
        <title>Novel species of the genus Variovorax.</title>
        <authorList>
            <person name="Liu Q."/>
            <person name="Xin Y.-H."/>
        </authorList>
    </citation>
    <scope>NUCLEOTIDE SEQUENCE [LARGE SCALE GENOMIC DNA]</scope>
    <source>
        <strain evidence="4 5">KACC 18900</strain>
    </source>
</reference>
<dbReference type="InterPro" id="IPR011006">
    <property type="entry name" value="CheY-like_superfamily"/>
</dbReference>
<evidence type="ECO:0000313" key="5">
    <source>
        <dbReference type="Proteomes" id="UP001385892"/>
    </source>
</evidence>
<dbReference type="InterPro" id="IPR050697">
    <property type="entry name" value="Adenylyl/Guanylyl_Cyclase_3/4"/>
</dbReference>
<dbReference type="Pfam" id="PF00211">
    <property type="entry name" value="Guanylate_cyc"/>
    <property type="match status" value="1"/>
</dbReference>
<dbReference type="SUPFAM" id="SSF52172">
    <property type="entry name" value="CheY-like"/>
    <property type="match status" value="1"/>
</dbReference>
<dbReference type="PROSITE" id="PS50125">
    <property type="entry name" value="GUANYLATE_CYCLASE_2"/>
    <property type="match status" value="1"/>
</dbReference>
<comment type="caution">
    <text evidence="4">The sequence shown here is derived from an EMBL/GenBank/DDBJ whole genome shotgun (WGS) entry which is preliminary data.</text>
</comment>
<organism evidence="4 5">
    <name type="scientific">Variovorax rhizosphaerae</name>
    <dbReference type="NCBI Taxonomy" id="1836200"/>
    <lineage>
        <taxon>Bacteria</taxon>
        <taxon>Pseudomonadati</taxon>
        <taxon>Pseudomonadota</taxon>
        <taxon>Betaproteobacteria</taxon>
        <taxon>Burkholderiales</taxon>
        <taxon>Comamonadaceae</taxon>
        <taxon>Variovorax</taxon>
    </lineage>
</organism>
<evidence type="ECO:0000256" key="1">
    <source>
        <dbReference type="PROSITE-ProRule" id="PRU00169"/>
    </source>
</evidence>
<protein>
    <submittedName>
        <fullName evidence="4">Adenylate/guanylate cyclase domain-containing protein</fullName>
    </submittedName>
</protein>
<name>A0ABU8WMW5_9BURK</name>
<feature type="domain" description="Guanylate cyclase" evidence="3">
    <location>
        <begin position="166"/>
        <end position="298"/>
    </location>
</feature>
<dbReference type="EMBL" id="JBBKZT010000006">
    <property type="protein sequence ID" value="MEJ8847912.1"/>
    <property type="molecule type" value="Genomic_DNA"/>
</dbReference>
<sequence>MSEQNPSAARLLVADDNKVNRLLLTRSLELQGHSVKTAENGRIALDMLRNGAFDLMLLDIEMPEMTGFEVLEHLSADTRLRDLPVIVTSSLEGVADIVRCIELGAEDYLHKPVNAVLLKARIGASLEKKRLRDQLKEMVRRFATSEVAQDLQQSGFALGGRRVQGTVMFSDIRGFTAIVESQSPEETIDLLNTYYTLMFEAITSHGGVVNQMIGDGLMAIFGAPLPLEDHGGCAVRAAMDMVEMVGLLNLERTATHKSEIRIGVGVATGEMVAGYTGTQERATYTCIGDTVNLAARLEAHTKLAQRAILIDPATCHAIDGRIAVEALGPALFHGKSAPVDVFAVRDGSAGAG</sequence>
<feature type="domain" description="Response regulatory" evidence="2">
    <location>
        <begin position="10"/>
        <end position="126"/>
    </location>
</feature>
<dbReference type="InterPro" id="IPR001789">
    <property type="entry name" value="Sig_transdc_resp-reg_receiver"/>
</dbReference>
<evidence type="ECO:0000259" key="2">
    <source>
        <dbReference type="PROSITE" id="PS50110"/>
    </source>
</evidence>
<dbReference type="RefSeq" id="WP_340343044.1">
    <property type="nucleotide sequence ID" value="NZ_JBBKZT010000006.1"/>
</dbReference>
<dbReference type="InterPro" id="IPR029787">
    <property type="entry name" value="Nucleotide_cyclase"/>
</dbReference>
<accession>A0ABU8WMW5</accession>
<dbReference type="SMART" id="SM00448">
    <property type="entry name" value="REC"/>
    <property type="match status" value="1"/>
</dbReference>
<dbReference type="SUPFAM" id="SSF55073">
    <property type="entry name" value="Nucleotide cyclase"/>
    <property type="match status" value="1"/>
</dbReference>
<dbReference type="PANTHER" id="PTHR43081:SF1">
    <property type="entry name" value="ADENYLATE CYCLASE, TERMINAL-DIFFERENTIATION SPECIFIC"/>
    <property type="match status" value="1"/>
</dbReference>